<dbReference type="RefSeq" id="WP_132690420.1">
    <property type="nucleotide sequence ID" value="NZ_SMFT01000002.1"/>
</dbReference>
<dbReference type="PANTHER" id="PTHR35867:SF1">
    <property type="entry name" value="PROTEIN RSEC"/>
    <property type="match status" value="1"/>
</dbReference>
<proteinExistence type="predicted"/>
<accession>A0A4V2PBU8</accession>
<organism evidence="2 3">
    <name type="scientific">Volucribacter psittacicida</name>
    <dbReference type="NCBI Taxonomy" id="203482"/>
    <lineage>
        <taxon>Bacteria</taxon>
        <taxon>Pseudomonadati</taxon>
        <taxon>Pseudomonadota</taxon>
        <taxon>Gammaproteobacteria</taxon>
        <taxon>Pasteurellales</taxon>
        <taxon>Pasteurellaceae</taxon>
        <taxon>Volucribacter</taxon>
    </lineage>
</organism>
<reference evidence="2 3" key="1">
    <citation type="submission" date="2019-03" db="EMBL/GenBank/DDBJ databases">
        <title>Genomic Encyclopedia of Type Strains, Phase IV (KMG-IV): sequencing the most valuable type-strain genomes for metagenomic binning, comparative biology and taxonomic classification.</title>
        <authorList>
            <person name="Goeker M."/>
        </authorList>
    </citation>
    <scope>NUCLEOTIDE SEQUENCE [LARGE SCALE GENOMIC DNA]</scope>
    <source>
        <strain evidence="2 3">DSM 15534</strain>
    </source>
</reference>
<keyword evidence="3" id="KW-1185">Reference proteome</keyword>
<dbReference type="AlphaFoldDB" id="A0A4V2PBU8"/>
<gene>
    <name evidence="2" type="ORF">EV694_1179</name>
</gene>
<feature type="transmembrane region" description="Helical" evidence="1">
    <location>
        <begin position="108"/>
        <end position="126"/>
    </location>
</feature>
<protein>
    <submittedName>
        <fullName evidence="2">RseC/MucC-like positive regulator of sigma(E)</fullName>
    </submittedName>
</protein>
<dbReference type="EMBL" id="SMFT01000002">
    <property type="protein sequence ID" value="TCJ98755.1"/>
    <property type="molecule type" value="Genomic_DNA"/>
</dbReference>
<name>A0A4V2PBU8_9PAST</name>
<evidence type="ECO:0000313" key="3">
    <source>
        <dbReference type="Proteomes" id="UP000294702"/>
    </source>
</evidence>
<dbReference type="PIRSF" id="PIRSF004923">
    <property type="entry name" value="RseC"/>
    <property type="match status" value="1"/>
</dbReference>
<keyword evidence="1" id="KW-0812">Transmembrane</keyword>
<dbReference type="InterPro" id="IPR026268">
    <property type="entry name" value="RseC"/>
</dbReference>
<comment type="caution">
    <text evidence="2">The sequence shown here is derived from an EMBL/GenBank/DDBJ whole genome shotgun (WGS) entry which is preliminary data.</text>
</comment>
<dbReference type="Proteomes" id="UP000294702">
    <property type="component" value="Unassembled WGS sequence"/>
</dbReference>
<keyword evidence="1" id="KW-1133">Transmembrane helix</keyword>
<sequence length="144" mass="15682">MLTENAVVLSYCNGIAKVQCESQSACGSCAAKQGCGTAVLSELAGEKGKHIFTVESLTPLKAGQIVQIGLAEKSLIFTALLMYIVPLLSILLTTFLTEGIFTSELTRASLILLTTTFSFIFVRWYSKRLNQREAYQPILLRVVG</sequence>
<keyword evidence="1" id="KW-0472">Membrane</keyword>
<dbReference type="InterPro" id="IPR007359">
    <property type="entry name" value="SigmaE_reg_RseC_MucC"/>
</dbReference>
<dbReference type="OrthoDB" id="9795854at2"/>
<evidence type="ECO:0000313" key="2">
    <source>
        <dbReference type="EMBL" id="TCJ98755.1"/>
    </source>
</evidence>
<dbReference type="Pfam" id="PF04246">
    <property type="entry name" value="RseC_MucC"/>
    <property type="match status" value="1"/>
</dbReference>
<feature type="transmembrane region" description="Helical" evidence="1">
    <location>
        <begin position="75"/>
        <end position="96"/>
    </location>
</feature>
<dbReference type="PANTHER" id="PTHR35867">
    <property type="entry name" value="PROTEIN RSEC"/>
    <property type="match status" value="1"/>
</dbReference>
<evidence type="ECO:0000256" key="1">
    <source>
        <dbReference type="SAM" id="Phobius"/>
    </source>
</evidence>